<keyword evidence="2" id="KW-1185">Reference proteome</keyword>
<gene>
    <name evidence="1" type="ORF">POM88_044229</name>
</gene>
<accession>A0AAD8H508</accession>
<dbReference type="EMBL" id="JAUIZM010000010">
    <property type="protein sequence ID" value="KAK1359755.1"/>
    <property type="molecule type" value="Genomic_DNA"/>
</dbReference>
<reference evidence="1" key="1">
    <citation type="submission" date="2023-02" db="EMBL/GenBank/DDBJ databases">
        <title>Genome of toxic invasive species Heracleum sosnowskyi carries increased number of genes despite the absence of recent whole-genome duplications.</title>
        <authorList>
            <person name="Schelkunov M."/>
            <person name="Shtratnikova V."/>
            <person name="Makarenko M."/>
            <person name="Klepikova A."/>
            <person name="Omelchenko D."/>
            <person name="Novikova G."/>
            <person name="Obukhova E."/>
            <person name="Bogdanov V."/>
            <person name="Penin A."/>
            <person name="Logacheva M."/>
        </authorList>
    </citation>
    <scope>NUCLEOTIDE SEQUENCE</scope>
    <source>
        <strain evidence="1">Hsosn_3</strain>
        <tissue evidence="1">Leaf</tissue>
    </source>
</reference>
<comment type="caution">
    <text evidence="1">The sequence shown here is derived from an EMBL/GenBank/DDBJ whole genome shotgun (WGS) entry which is preliminary data.</text>
</comment>
<dbReference type="Proteomes" id="UP001237642">
    <property type="component" value="Unassembled WGS sequence"/>
</dbReference>
<reference evidence="1" key="2">
    <citation type="submission" date="2023-05" db="EMBL/GenBank/DDBJ databases">
        <authorList>
            <person name="Schelkunov M.I."/>
        </authorList>
    </citation>
    <scope>NUCLEOTIDE SEQUENCE</scope>
    <source>
        <strain evidence="1">Hsosn_3</strain>
        <tissue evidence="1">Leaf</tissue>
    </source>
</reference>
<organism evidence="1 2">
    <name type="scientific">Heracleum sosnowskyi</name>
    <dbReference type="NCBI Taxonomy" id="360622"/>
    <lineage>
        <taxon>Eukaryota</taxon>
        <taxon>Viridiplantae</taxon>
        <taxon>Streptophyta</taxon>
        <taxon>Embryophyta</taxon>
        <taxon>Tracheophyta</taxon>
        <taxon>Spermatophyta</taxon>
        <taxon>Magnoliopsida</taxon>
        <taxon>eudicotyledons</taxon>
        <taxon>Gunneridae</taxon>
        <taxon>Pentapetalae</taxon>
        <taxon>asterids</taxon>
        <taxon>campanulids</taxon>
        <taxon>Apiales</taxon>
        <taxon>Apiaceae</taxon>
        <taxon>Apioideae</taxon>
        <taxon>apioid superclade</taxon>
        <taxon>Tordylieae</taxon>
        <taxon>Tordyliinae</taxon>
        <taxon>Heracleum</taxon>
    </lineage>
</organism>
<name>A0AAD8H508_9APIA</name>
<protein>
    <submittedName>
        <fullName evidence="1">Uncharacterized protein</fullName>
    </submittedName>
</protein>
<sequence>MRIINVILTYTISISETAELEQRKKSFCNLFVHLFDDIPLKIHFSYGSFPFWIWNSFIISIQVEGIVDNSSWTTTIMDADIYIGVVRMLYLLQKKAWATSLTNVRNMITSDDLHANMENCHLDIYQNIAK</sequence>
<evidence type="ECO:0000313" key="2">
    <source>
        <dbReference type="Proteomes" id="UP001237642"/>
    </source>
</evidence>
<evidence type="ECO:0000313" key="1">
    <source>
        <dbReference type="EMBL" id="KAK1359755.1"/>
    </source>
</evidence>
<proteinExistence type="predicted"/>
<dbReference type="AlphaFoldDB" id="A0AAD8H508"/>